<gene>
    <name evidence="1" type="primary">maiA_3</name>
    <name evidence="1" type="ORF">TRL7639_04408</name>
</gene>
<dbReference type="EC" id="5.2.1.1" evidence="1"/>
<evidence type="ECO:0000313" key="1">
    <source>
        <dbReference type="EMBL" id="SLN73347.1"/>
    </source>
</evidence>
<dbReference type="InterPro" id="IPR026286">
    <property type="entry name" value="MaiA/AMDase"/>
</dbReference>
<keyword evidence="1" id="KW-0413">Isomerase</keyword>
<dbReference type="Gene3D" id="3.40.50.12500">
    <property type="match status" value="1"/>
</dbReference>
<keyword evidence="2" id="KW-1185">Reference proteome</keyword>
<dbReference type="Proteomes" id="UP000193077">
    <property type="component" value="Unassembled WGS sequence"/>
</dbReference>
<name>A0A1Y5TV07_9RHOB</name>
<organism evidence="1 2">
    <name type="scientific">Falsiruegeria litorea R37</name>
    <dbReference type="NCBI Taxonomy" id="1200284"/>
    <lineage>
        <taxon>Bacteria</taxon>
        <taxon>Pseudomonadati</taxon>
        <taxon>Pseudomonadota</taxon>
        <taxon>Alphaproteobacteria</taxon>
        <taxon>Rhodobacterales</taxon>
        <taxon>Roseobacteraceae</taxon>
        <taxon>Falsiruegeria</taxon>
    </lineage>
</organism>
<dbReference type="PIRSF" id="PIRSF015736">
    <property type="entry name" value="MI"/>
    <property type="match status" value="1"/>
</dbReference>
<dbReference type="PANTHER" id="PTHR40267">
    <property type="entry name" value="BLR3294 PROTEIN"/>
    <property type="match status" value="1"/>
</dbReference>
<evidence type="ECO:0000313" key="2">
    <source>
        <dbReference type="Proteomes" id="UP000193077"/>
    </source>
</evidence>
<reference evidence="1 2" key="1">
    <citation type="submission" date="2017-03" db="EMBL/GenBank/DDBJ databases">
        <authorList>
            <person name="Afonso C.L."/>
            <person name="Miller P.J."/>
            <person name="Scott M.A."/>
            <person name="Spackman E."/>
            <person name="Goraichik I."/>
            <person name="Dimitrov K.M."/>
            <person name="Suarez D.L."/>
            <person name="Swayne D.E."/>
        </authorList>
    </citation>
    <scope>NUCLEOTIDE SEQUENCE [LARGE SCALE GENOMIC DNA]</scope>
    <source>
        <strain evidence="1 2">CECT 7639</strain>
    </source>
</reference>
<dbReference type="AlphaFoldDB" id="A0A1Y5TV07"/>
<dbReference type="GO" id="GO:0050076">
    <property type="term" value="F:maleate isomerase activity"/>
    <property type="evidence" value="ECO:0007669"/>
    <property type="project" value="UniProtKB-EC"/>
</dbReference>
<dbReference type="Pfam" id="PF17645">
    <property type="entry name" value="Amdase"/>
    <property type="match status" value="1"/>
</dbReference>
<dbReference type="PANTHER" id="PTHR40267:SF1">
    <property type="entry name" value="BLR3294 PROTEIN"/>
    <property type="match status" value="1"/>
</dbReference>
<proteinExistence type="predicted"/>
<protein>
    <submittedName>
        <fullName evidence="1">Maleate isomerase</fullName>
        <ecNumber evidence="1">5.2.1.1</ecNumber>
    </submittedName>
</protein>
<dbReference type="EMBL" id="FWFO01000008">
    <property type="protein sequence ID" value="SLN73347.1"/>
    <property type="molecule type" value="Genomic_DNA"/>
</dbReference>
<dbReference type="RefSeq" id="WP_165759883.1">
    <property type="nucleotide sequence ID" value="NZ_FWFO01000008.1"/>
</dbReference>
<accession>A0A1Y5TV07</accession>
<sequence length="255" mass="27360">MTGHTILGDSPGGFRVGVLALANDQVIERDLGRLLPDDVWTFTTRIAYGGDCSLEQLAQMAPTLTDATRLLNPEVALDAVVFGCTSGTIAIGVDQIADAIHLASPKAAVVNPVQSACAAFERLNARRLNLITPYEPELAELMTRTFAAYGFEIVNRHDFGIVESADISRVTPQAIRQATAALPRNVDATFISCTDFQSLSVLADIERDTGLPTVTSNQAIVWRLLSLAGAKTNIQGFGRLLETFDQTADQQGELA</sequence>
<dbReference type="InterPro" id="IPR053714">
    <property type="entry name" value="Iso_Racemase_Enz_sf"/>
</dbReference>